<proteinExistence type="predicted"/>
<dbReference type="Proteomes" id="UP000247233">
    <property type="component" value="Unassembled WGS sequence"/>
</dbReference>
<dbReference type="EMBL" id="MSFL01000004">
    <property type="protein sequence ID" value="PWY89077.1"/>
    <property type="molecule type" value="Genomic_DNA"/>
</dbReference>
<gene>
    <name evidence="2" type="ORF">BO70DRAFT_160832</name>
</gene>
<accession>A0A317WV32</accession>
<dbReference type="VEuPathDB" id="FungiDB:BO70DRAFT_160832"/>
<feature type="region of interest" description="Disordered" evidence="1">
    <location>
        <begin position="65"/>
        <end position="94"/>
    </location>
</feature>
<sequence length="122" mass="13237">MRTTGERWVTIGSSAWLSTNKPPGEGKRADLEGGLHTCHQTCRNYCSIAHKAPEIPARMHGEDTIIGRGRTGASGQTNPSVRGELVGDNGQTREASVPIMARAIFVSAEDRRRQGRTRPLDA</sequence>
<dbReference type="GeneID" id="37060513"/>
<dbReference type="OrthoDB" id="10576700at2759"/>
<organism evidence="2 3">
    <name type="scientific">Aspergillus heteromorphus CBS 117.55</name>
    <dbReference type="NCBI Taxonomy" id="1448321"/>
    <lineage>
        <taxon>Eukaryota</taxon>
        <taxon>Fungi</taxon>
        <taxon>Dikarya</taxon>
        <taxon>Ascomycota</taxon>
        <taxon>Pezizomycotina</taxon>
        <taxon>Eurotiomycetes</taxon>
        <taxon>Eurotiomycetidae</taxon>
        <taxon>Eurotiales</taxon>
        <taxon>Aspergillaceae</taxon>
        <taxon>Aspergillus</taxon>
        <taxon>Aspergillus subgen. Circumdati</taxon>
    </lineage>
</organism>
<evidence type="ECO:0000256" key="1">
    <source>
        <dbReference type="SAM" id="MobiDB-lite"/>
    </source>
</evidence>
<evidence type="ECO:0000313" key="3">
    <source>
        <dbReference type="Proteomes" id="UP000247233"/>
    </source>
</evidence>
<protein>
    <submittedName>
        <fullName evidence="2">Uncharacterized protein</fullName>
    </submittedName>
</protein>
<comment type="caution">
    <text evidence="2">The sequence shown here is derived from an EMBL/GenBank/DDBJ whole genome shotgun (WGS) entry which is preliminary data.</text>
</comment>
<dbReference type="AlphaFoldDB" id="A0A317WV32"/>
<evidence type="ECO:0000313" key="2">
    <source>
        <dbReference type="EMBL" id="PWY89077.1"/>
    </source>
</evidence>
<dbReference type="RefSeq" id="XP_025402264.1">
    <property type="nucleotide sequence ID" value="XM_025538276.1"/>
</dbReference>
<name>A0A317WV32_9EURO</name>
<keyword evidence="3" id="KW-1185">Reference proteome</keyword>
<reference evidence="2 3" key="1">
    <citation type="submission" date="2016-12" db="EMBL/GenBank/DDBJ databases">
        <title>The genomes of Aspergillus section Nigri reveals drivers in fungal speciation.</title>
        <authorList>
            <consortium name="DOE Joint Genome Institute"/>
            <person name="Vesth T.C."/>
            <person name="Nybo J."/>
            <person name="Theobald S."/>
            <person name="Brandl J."/>
            <person name="Frisvad J.C."/>
            <person name="Nielsen K.F."/>
            <person name="Lyhne E.K."/>
            <person name="Kogle M.E."/>
            <person name="Kuo A."/>
            <person name="Riley R."/>
            <person name="Clum A."/>
            <person name="Nolan M."/>
            <person name="Lipzen A."/>
            <person name="Salamov A."/>
            <person name="Henrissat B."/>
            <person name="Wiebenga A."/>
            <person name="De Vries R.P."/>
            <person name="Grigoriev I.V."/>
            <person name="Mortensen U.H."/>
            <person name="Andersen M.R."/>
            <person name="Baker S.E."/>
        </authorList>
    </citation>
    <scope>NUCLEOTIDE SEQUENCE [LARGE SCALE GENOMIC DNA]</scope>
    <source>
        <strain evidence="2 3">CBS 117.55</strain>
    </source>
</reference>